<evidence type="ECO:0000313" key="3">
    <source>
        <dbReference type="EMBL" id="MCL6268686.1"/>
    </source>
</evidence>
<reference evidence="3 4" key="1">
    <citation type="submission" date="2022-05" db="EMBL/GenBank/DDBJ databases">
        <authorList>
            <person name="Park J.-S."/>
        </authorList>
    </citation>
    <scope>NUCLEOTIDE SEQUENCE [LARGE SCALE GENOMIC DNA]</scope>
    <source>
        <strain evidence="3 4">2012CJ34-2</strain>
    </source>
</reference>
<name>A0ABT0PBR1_9GAMM</name>
<dbReference type="Gene3D" id="3.30.360.10">
    <property type="entry name" value="Dihydrodipicolinate Reductase, domain 2"/>
    <property type="match status" value="1"/>
</dbReference>
<dbReference type="Proteomes" id="UP001203338">
    <property type="component" value="Unassembled WGS sequence"/>
</dbReference>
<proteinExistence type="inferred from homology"/>
<dbReference type="Pfam" id="PF01118">
    <property type="entry name" value="Semialdhyde_dh"/>
    <property type="match status" value="1"/>
</dbReference>
<evidence type="ECO:0000256" key="1">
    <source>
        <dbReference type="ARBA" id="ARBA00010584"/>
    </source>
</evidence>
<accession>A0ABT0PBR1</accession>
<organism evidence="3 4">
    <name type="scientific">Parendozoicomonas callyspongiae</name>
    <dbReference type="NCBI Taxonomy" id="2942213"/>
    <lineage>
        <taxon>Bacteria</taxon>
        <taxon>Pseudomonadati</taxon>
        <taxon>Pseudomonadota</taxon>
        <taxon>Gammaproteobacteria</taxon>
        <taxon>Oceanospirillales</taxon>
        <taxon>Endozoicomonadaceae</taxon>
        <taxon>Parendozoicomonas</taxon>
    </lineage>
</organism>
<dbReference type="CDD" id="cd17894">
    <property type="entry name" value="ASADH_USG1_N"/>
    <property type="match status" value="1"/>
</dbReference>
<dbReference type="InterPro" id="IPR036291">
    <property type="entry name" value="NAD(P)-bd_dom_sf"/>
</dbReference>
<dbReference type="SMART" id="SM00859">
    <property type="entry name" value="Semialdhyde_dh"/>
    <property type="match status" value="1"/>
</dbReference>
<evidence type="ECO:0000259" key="2">
    <source>
        <dbReference type="SMART" id="SM00859"/>
    </source>
</evidence>
<feature type="domain" description="Semialdehyde dehydrogenase NAD-binding" evidence="2">
    <location>
        <begin position="5"/>
        <end position="120"/>
    </location>
</feature>
<dbReference type="InterPro" id="IPR000534">
    <property type="entry name" value="Semialdehyde_DH_NAD-bd"/>
</dbReference>
<dbReference type="RefSeq" id="WP_249697522.1">
    <property type="nucleotide sequence ID" value="NZ_JAMFLX010000002.1"/>
</dbReference>
<dbReference type="PIRSF" id="PIRSF000148">
    <property type="entry name" value="ASA_dh"/>
    <property type="match status" value="1"/>
</dbReference>
<dbReference type="PANTHER" id="PTHR46278:SF2">
    <property type="entry name" value="ASPARTATE-SEMIALDEHYDE DEHYDROGENASE"/>
    <property type="match status" value="1"/>
</dbReference>
<comment type="similarity">
    <text evidence="1">Belongs to the aspartate-semialdehyde dehydrogenase family.</text>
</comment>
<evidence type="ECO:0000313" key="4">
    <source>
        <dbReference type="Proteomes" id="UP001203338"/>
    </source>
</evidence>
<dbReference type="Pfam" id="PF02774">
    <property type="entry name" value="Semialdhyde_dhC"/>
    <property type="match status" value="1"/>
</dbReference>
<dbReference type="EMBL" id="JAMFLX010000002">
    <property type="protein sequence ID" value="MCL6268686.1"/>
    <property type="molecule type" value="Genomic_DNA"/>
</dbReference>
<dbReference type="SUPFAM" id="SSF51735">
    <property type="entry name" value="NAD(P)-binding Rossmann-fold domains"/>
    <property type="match status" value="1"/>
</dbReference>
<dbReference type="SUPFAM" id="SSF55347">
    <property type="entry name" value="Glyceraldehyde-3-phosphate dehydrogenase-like, C-terminal domain"/>
    <property type="match status" value="1"/>
</dbReference>
<dbReference type="InterPro" id="IPR012280">
    <property type="entry name" value="Semialdhyde_DH_dimer_dom"/>
</dbReference>
<gene>
    <name evidence="3" type="ORF">M3P05_01795</name>
</gene>
<dbReference type="Gene3D" id="3.40.50.720">
    <property type="entry name" value="NAD(P)-binding Rossmann-like Domain"/>
    <property type="match status" value="1"/>
</dbReference>
<dbReference type="PANTHER" id="PTHR46278">
    <property type="entry name" value="DEHYDROGENASE, PUTATIVE-RELATED"/>
    <property type="match status" value="1"/>
</dbReference>
<keyword evidence="4" id="KW-1185">Reference proteome</keyword>
<sequence length="342" mass="35785">MSDMPLALVGADTFTGEAILNLLSEAGVKAEQVVALSDEASDDASVQLGGQTLPVMNLDRYAFSAGQLVICAENAALAEATIAKAGSAGAMVIDATAFSRSQEYLSLIHPDMNPEALMNLQQQGVVAVPGDIAVSVVPVLRALKQLGGVGRVDLSCLLSVSSAGKDGVSELATQTSRLLNGLPAEHSTFADQVAFNILPGAAPATSGVDSAAREINALLSDGSYQDESSLPVHINSVVAPVFYGQTIHLSVSMDWEVSVAEVMDVLEGDPSLLLSYDPEEMMSPVSLANAEDGQKNRIQVCGMNVSENQGYVLNMWLVTDNARVGSSSAVVQLYRKLIADFL</sequence>
<dbReference type="CDD" id="cd18129">
    <property type="entry name" value="ASADH_C_USG1_like"/>
    <property type="match status" value="1"/>
</dbReference>
<comment type="caution">
    <text evidence="3">The sequence shown here is derived from an EMBL/GenBank/DDBJ whole genome shotgun (WGS) entry which is preliminary data.</text>
</comment>
<protein>
    <recommendedName>
        <fullName evidence="2">Semialdehyde dehydrogenase NAD-binding domain-containing protein</fullName>
    </recommendedName>
</protein>